<feature type="region of interest" description="Disordered" evidence="1">
    <location>
        <begin position="129"/>
        <end position="149"/>
    </location>
</feature>
<dbReference type="PANTHER" id="PTHR15967:SF0">
    <property type="entry name" value="E2F-ASSOCIATED PHOSPHOPROTEIN"/>
    <property type="match status" value="1"/>
</dbReference>
<sequence>MYNTRSDFEECCSEKSKALNIMATHNFEDPFVHEDSEEDNLNDYESDEESHAGISETLRHKYKKTIGDSESEDEFDKEMTSELDGHMASKLYTFHSNQNETKKLQDAENAALFYDPKMDDEDQAWVNEKRESYRSSDPNRVTSSAHGKPIKEKKSDAVLNCPACMCTVCLDCQRHELYHTQYRAMFTLNTVVNYGETLQFKRNSLQISRINENVNMEQKPSQSQNLLIIII</sequence>
<organism evidence="2 3">
    <name type="scientific">Bugula neritina</name>
    <name type="common">Brown bryozoan</name>
    <name type="synonym">Sertularia neritina</name>
    <dbReference type="NCBI Taxonomy" id="10212"/>
    <lineage>
        <taxon>Eukaryota</taxon>
        <taxon>Metazoa</taxon>
        <taxon>Spiralia</taxon>
        <taxon>Lophotrochozoa</taxon>
        <taxon>Bryozoa</taxon>
        <taxon>Gymnolaemata</taxon>
        <taxon>Cheilostomatida</taxon>
        <taxon>Flustrina</taxon>
        <taxon>Buguloidea</taxon>
        <taxon>Bugulidae</taxon>
        <taxon>Bugula</taxon>
    </lineage>
</organism>
<accession>A0A7J7K7K0</accession>
<feature type="compositionally biased region" description="Polar residues" evidence="1">
    <location>
        <begin position="135"/>
        <end position="145"/>
    </location>
</feature>
<name>A0A7J7K7K0_BUGNE</name>
<comment type="caution">
    <text evidence="2">The sequence shown here is derived from an EMBL/GenBank/DDBJ whole genome shotgun (WGS) entry which is preliminary data.</text>
</comment>
<gene>
    <name evidence="2" type="ORF">EB796_007079</name>
</gene>
<dbReference type="AlphaFoldDB" id="A0A7J7K7K0"/>
<dbReference type="Proteomes" id="UP000593567">
    <property type="component" value="Unassembled WGS sequence"/>
</dbReference>
<evidence type="ECO:0000313" key="2">
    <source>
        <dbReference type="EMBL" id="KAF6034610.1"/>
    </source>
</evidence>
<keyword evidence="3" id="KW-1185">Reference proteome</keyword>
<evidence type="ECO:0000313" key="3">
    <source>
        <dbReference type="Proteomes" id="UP000593567"/>
    </source>
</evidence>
<dbReference type="EMBL" id="VXIV02001034">
    <property type="protein sequence ID" value="KAF6034610.1"/>
    <property type="molecule type" value="Genomic_DNA"/>
</dbReference>
<protein>
    <submittedName>
        <fullName evidence="2">EAPP</fullName>
    </submittedName>
</protein>
<dbReference type="InterPro" id="IPR019370">
    <property type="entry name" value="E2F-assoc_phosphoprotein"/>
</dbReference>
<reference evidence="2" key="1">
    <citation type="submission" date="2020-06" db="EMBL/GenBank/DDBJ databases">
        <title>Draft genome of Bugula neritina, a colonial animal packing powerful symbionts and potential medicines.</title>
        <authorList>
            <person name="Rayko M."/>
        </authorList>
    </citation>
    <scope>NUCLEOTIDE SEQUENCE [LARGE SCALE GENOMIC DNA]</scope>
    <source>
        <strain evidence="2">Kwan_BN1</strain>
    </source>
</reference>
<proteinExistence type="predicted"/>
<dbReference type="PANTHER" id="PTHR15967">
    <property type="entry name" value="E2F-ASSOCIATED PHOSPHOPROTEIN"/>
    <property type="match status" value="1"/>
</dbReference>
<feature type="region of interest" description="Disordered" evidence="1">
    <location>
        <begin position="30"/>
        <end position="56"/>
    </location>
</feature>
<dbReference type="GO" id="GO:0005634">
    <property type="term" value="C:nucleus"/>
    <property type="evidence" value="ECO:0007669"/>
    <property type="project" value="TreeGrafter"/>
</dbReference>
<feature type="compositionally biased region" description="Acidic residues" evidence="1">
    <location>
        <begin position="35"/>
        <end position="48"/>
    </location>
</feature>
<dbReference type="Pfam" id="PF10238">
    <property type="entry name" value="Eapp_C"/>
    <property type="match status" value="1"/>
</dbReference>
<dbReference type="OrthoDB" id="122464at2759"/>
<evidence type="ECO:0000256" key="1">
    <source>
        <dbReference type="SAM" id="MobiDB-lite"/>
    </source>
</evidence>